<dbReference type="PROSITE" id="PS50929">
    <property type="entry name" value="ABC_TM1F"/>
    <property type="match status" value="1"/>
</dbReference>
<keyword evidence="9" id="KW-0080">Bacteriocin transport</keyword>
<feature type="domain" description="ABC transporter" evidence="12">
    <location>
        <begin position="680"/>
        <end position="917"/>
    </location>
</feature>
<evidence type="ECO:0000256" key="10">
    <source>
        <dbReference type="SAM" id="MobiDB-lite"/>
    </source>
</evidence>
<dbReference type="InterPro" id="IPR011527">
    <property type="entry name" value="ABC1_TM_dom"/>
</dbReference>
<dbReference type="InterPro" id="IPR005074">
    <property type="entry name" value="Peptidase_C39"/>
</dbReference>
<feature type="transmembrane region" description="Helical" evidence="11">
    <location>
        <begin position="1063"/>
        <end position="1084"/>
    </location>
</feature>
<evidence type="ECO:0000256" key="11">
    <source>
        <dbReference type="SAM" id="Phobius"/>
    </source>
</evidence>
<gene>
    <name evidence="15" type="ORF">C7B45_09750</name>
</gene>
<keyword evidence="8 11" id="KW-0472">Membrane</keyword>
<name>A0A2T2WHG6_9FIRM</name>
<evidence type="ECO:0000313" key="16">
    <source>
        <dbReference type="Proteomes" id="UP000241848"/>
    </source>
</evidence>
<evidence type="ECO:0000259" key="14">
    <source>
        <dbReference type="PROSITE" id="PS50990"/>
    </source>
</evidence>
<evidence type="ECO:0000256" key="6">
    <source>
        <dbReference type="ARBA" id="ARBA00022927"/>
    </source>
</evidence>
<evidence type="ECO:0008006" key="17">
    <source>
        <dbReference type="Google" id="ProtNLM"/>
    </source>
</evidence>
<dbReference type="InterPro" id="IPR036640">
    <property type="entry name" value="ABC1_TM_sf"/>
</dbReference>
<feature type="compositionally biased region" description="Low complexity" evidence="10">
    <location>
        <begin position="965"/>
        <end position="975"/>
    </location>
</feature>
<reference evidence="15 16" key="1">
    <citation type="journal article" date="2014" name="BMC Genomics">
        <title>Comparison of environmental and isolate Sulfobacillus genomes reveals diverse carbon, sulfur, nitrogen, and hydrogen metabolisms.</title>
        <authorList>
            <person name="Justice N.B."/>
            <person name="Norman A."/>
            <person name="Brown C.T."/>
            <person name="Singh A."/>
            <person name="Thomas B.C."/>
            <person name="Banfield J.F."/>
        </authorList>
    </citation>
    <scope>NUCLEOTIDE SEQUENCE [LARGE SCALE GENOMIC DNA]</scope>
    <source>
        <strain evidence="15">AMDSBA3</strain>
    </source>
</reference>
<dbReference type="Pfam" id="PF03412">
    <property type="entry name" value="Peptidase_C39"/>
    <property type="match status" value="1"/>
</dbReference>
<evidence type="ECO:0000256" key="2">
    <source>
        <dbReference type="ARBA" id="ARBA00022692"/>
    </source>
</evidence>
<dbReference type="InterPro" id="IPR003593">
    <property type="entry name" value="AAA+_ATPase"/>
</dbReference>
<comment type="subcellular location">
    <subcellularLocation>
        <location evidence="1">Cell membrane</location>
        <topology evidence="1">Multi-pass membrane protein</topology>
    </subcellularLocation>
</comment>
<dbReference type="Pfam" id="PF00005">
    <property type="entry name" value="ABC_tran"/>
    <property type="match status" value="2"/>
</dbReference>
<keyword evidence="6" id="KW-0653">Protein transport</keyword>
<keyword evidence="5" id="KW-0067">ATP-binding</keyword>
<keyword evidence="6" id="KW-0813">Transport</keyword>
<dbReference type="GO" id="GO:0008234">
    <property type="term" value="F:cysteine-type peptidase activity"/>
    <property type="evidence" value="ECO:0007669"/>
    <property type="project" value="UniProtKB-KW"/>
</dbReference>
<dbReference type="SUPFAM" id="SSF52540">
    <property type="entry name" value="P-loop containing nucleoside triphosphate hydrolases"/>
    <property type="match status" value="2"/>
</dbReference>
<feature type="domain" description="ABC transmembrane type-1" evidence="13">
    <location>
        <begin position="341"/>
        <end position="575"/>
    </location>
</feature>
<feature type="domain" description="ABC transporter" evidence="12">
    <location>
        <begin position="1341"/>
        <end position="1540"/>
    </location>
</feature>
<protein>
    <recommendedName>
        <fullName evidence="17">ATP-binding cassette domain-containing protein</fullName>
    </recommendedName>
</protein>
<dbReference type="PROSITE" id="PS50893">
    <property type="entry name" value="ABC_TRANSPORTER_2"/>
    <property type="match status" value="2"/>
</dbReference>
<evidence type="ECO:0000259" key="12">
    <source>
        <dbReference type="PROSITE" id="PS50893"/>
    </source>
</evidence>
<dbReference type="InterPro" id="IPR039421">
    <property type="entry name" value="Type_1_exporter"/>
</dbReference>
<dbReference type="GO" id="GO:0006508">
    <property type="term" value="P:proteolysis"/>
    <property type="evidence" value="ECO:0007669"/>
    <property type="project" value="InterPro"/>
</dbReference>
<keyword evidence="3" id="KW-0547">Nucleotide-binding</keyword>
<dbReference type="InterPro" id="IPR027417">
    <property type="entry name" value="P-loop_NTPase"/>
</dbReference>
<dbReference type="PROSITE" id="PS50990">
    <property type="entry name" value="PEPTIDASE_C39"/>
    <property type="match status" value="1"/>
</dbReference>
<dbReference type="InterPro" id="IPR017871">
    <property type="entry name" value="ABC_transporter-like_CS"/>
</dbReference>
<dbReference type="InterPro" id="IPR003439">
    <property type="entry name" value="ABC_transporter-like_ATP-bd"/>
</dbReference>
<dbReference type="GO" id="GO:0005524">
    <property type="term" value="F:ATP binding"/>
    <property type="evidence" value="ECO:0007669"/>
    <property type="project" value="UniProtKB-KW"/>
</dbReference>
<feature type="transmembrane region" description="Helical" evidence="11">
    <location>
        <begin position="585"/>
        <end position="603"/>
    </location>
</feature>
<keyword evidence="4" id="KW-0378">Hydrolase</keyword>
<feature type="transmembrane region" description="Helical" evidence="11">
    <location>
        <begin position="457"/>
        <end position="476"/>
    </location>
</feature>
<dbReference type="SUPFAM" id="SSF90123">
    <property type="entry name" value="ABC transporter transmembrane region"/>
    <property type="match status" value="2"/>
</dbReference>
<dbReference type="GO" id="GO:0043213">
    <property type="term" value="P:bacteriocin transport"/>
    <property type="evidence" value="ECO:0007669"/>
    <property type="project" value="UniProtKB-KW"/>
</dbReference>
<dbReference type="Gene3D" id="3.40.50.300">
    <property type="entry name" value="P-loop containing nucleotide triphosphate hydrolases"/>
    <property type="match status" value="2"/>
</dbReference>
<organism evidence="15 16">
    <name type="scientific">Sulfobacillus acidophilus</name>
    <dbReference type="NCBI Taxonomy" id="53633"/>
    <lineage>
        <taxon>Bacteria</taxon>
        <taxon>Bacillati</taxon>
        <taxon>Bacillota</taxon>
        <taxon>Clostridia</taxon>
        <taxon>Eubacteriales</taxon>
        <taxon>Clostridiales Family XVII. Incertae Sedis</taxon>
        <taxon>Sulfobacillus</taxon>
    </lineage>
</organism>
<evidence type="ECO:0000313" key="15">
    <source>
        <dbReference type="EMBL" id="PSR21678.1"/>
    </source>
</evidence>
<dbReference type="GO" id="GO:0005886">
    <property type="term" value="C:plasma membrane"/>
    <property type="evidence" value="ECO:0007669"/>
    <property type="project" value="UniProtKB-SubCell"/>
</dbReference>
<evidence type="ECO:0000256" key="9">
    <source>
        <dbReference type="ARBA" id="ARBA00043264"/>
    </source>
</evidence>
<dbReference type="SMART" id="SM00382">
    <property type="entry name" value="AAA"/>
    <property type="match status" value="2"/>
</dbReference>
<feature type="transmembrane region" description="Helical" evidence="11">
    <location>
        <begin position="381"/>
        <end position="406"/>
    </location>
</feature>
<feature type="transmembrane region" description="Helical" evidence="11">
    <location>
        <begin position="482"/>
        <end position="500"/>
    </location>
</feature>
<proteinExistence type="predicted"/>
<evidence type="ECO:0000256" key="5">
    <source>
        <dbReference type="ARBA" id="ARBA00022840"/>
    </source>
</evidence>
<feature type="region of interest" description="Disordered" evidence="10">
    <location>
        <begin position="946"/>
        <end position="976"/>
    </location>
</feature>
<dbReference type="GO" id="GO:0015031">
    <property type="term" value="P:protein transport"/>
    <property type="evidence" value="ECO:0007669"/>
    <property type="project" value="UniProtKB-KW"/>
</dbReference>
<dbReference type="Gene3D" id="1.20.1560.10">
    <property type="entry name" value="ABC transporter type 1, transmembrane domain"/>
    <property type="match status" value="2"/>
</dbReference>
<dbReference type="PANTHER" id="PTHR24221">
    <property type="entry name" value="ATP-BINDING CASSETTE SUB-FAMILY B"/>
    <property type="match status" value="1"/>
</dbReference>
<feature type="domain" description="Peptidase C39" evidence="14">
    <location>
        <begin position="42"/>
        <end position="168"/>
    </location>
</feature>
<keyword evidence="2 11" id="KW-0812">Transmembrane</keyword>
<dbReference type="GO" id="GO:0016887">
    <property type="term" value="F:ATP hydrolysis activity"/>
    <property type="evidence" value="ECO:0007669"/>
    <property type="project" value="InterPro"/>
</dbReference>
<evidence type="ECO:0000259" key="13">
    <source>
        <dbReference type="PROSITE" id="PS50929"/>
    </source>
</evidence>
<evidence type="ECO:0000256" key="4">
    <source>
        <dbReference type="ARBA" id="ARBA00022807"/>
    </source>
</evidence>
<dbReference type="EMBL" id="PXYV01000029">
    <property type="protein sequence ID" value="PSR21678.1"/>
    <property type="molecule type" value="Genomic_DNA"/>
</dbReference>
<comment type="caution">
    <text evidence="15">The sequence shown here is derived from an EMBL/GenBank/DDBJ whole genome shotgun (WGS) entry which is preliminary data.</text>
</comment>
<keyword evidence="7 11" id="KW-1133">Transmembrane helix</keyword>
<feature type="transmembrane region" description="Helical" evidence="11">
    <location>
        <begin position="341"/>
        <end position="369"/>
    </location>
</feature>
<dbReference type="GO" id="GO:0140359">
    <property type="term" value="F:ABC-type transporter activity"/>
    <property type="evidence" value="ECO:0007669"/>
    <property type="project" value="InterPro"/>
</dbReference>
<dbReference type="Gene3D" id="3.90.70.10">
    <property type="entry name" value="Cysteine proteinases"/>
    <property type="match status" value="1"/>
</dbReference>
<dbReference type="PANTHER" id="PTHR24221:SF654">
    <property type="entry name" value="ATP-BINDING CASSETTE SUB-FAMILY B MEMBER 6"/>
    <property type="match status" value="1"/>
</dbReference>
<keyword evidence="4" id="KW-0645">Protease</keyword>
<feature type="transmembrane region" description="Helical" evidence="11">
    <location>
        <begin position="558"/>
        <end position="579"/>
    </location>
</feature>
<dbReference type="Proteomes" id="UP000241848">
    <property type="component" value="Unassembled WGS sequence"/>
</dbReference>
<dbReference type="GO" id="GO:0034040">
    <property type="term" value="F:ATPase-coupled lipid transmembrane transporter activity"/>
    <property type="evidence" value="ECO:0007669"/>
    <property type="project" value="TreeGrafter"/>
</dbReference>
<evidence type="ECO:0000256" key="3">
    <source>
        <dbReference type="ARBA" id="ARBA00022741"/>
    </source>
</evidence>
<feature type="transmembrane region" description="Helical" evidence="11">
    <location>
        <begin position="1137"/>
        <end position="1155"/>
    </location>
</feature>
<feature type="transmembrane region" description="Helical" evidence="11">
    <location>
        <begin position="1161"/>
        <end position="1181"/>
    </location>
</feature>
<evidence type="ECO:0000256" key="8">
    <source>
        <dbReference type="ARBA" id="ARBA00023136"/>
    </source>
</evidence>
<evidence type="ECO:0000256" key="7">
    <source>
        <dbReference type="ARBA" id="ARBA00022989"/>
    </source>
</evidence>
<evidence type="ECO:0000256" key="1">
    <source>
        <dbReference type="ARBA" id="ARBA00004651"/>
    </source>
</evidence>
<keyword evidence="4" id="KW-0788">Thiol protease</keyword>
<accession>A0A2T2WHG6</accession>
<sequence>MEPGQDHREDDDGVQRLLQSARMHGMTVTDTRRRRWIPEVVQTSAVDCGPAALTALLRGLGMSVDYDRVREACRTAVDGTSIDAIEDLARALGFEAKQIMLPAQQLLDPLCDAFPAIVVVRLPSGWPHFVVVWQRYGKFLQIMDPAVGRRWVPATWFQDELLMHRLLVPASDYEAYLKSDPVRNRFHARLTRLGLGAQASAWIESACSKPGWESMARIDAAVSAAEAEWLNRPWHRRFRRPDRETLVALTADGGPPIAPRFYTARPVSDAFHSDEGSGPMLALTGAVAVRIRKQPPTGGEEAVARPTSPDRFGTAEVRAILTTSATRPAHVARSLILANRWWLLLGVAIGMMISGIAFFVEALIFSHAWHLVPRSAQPRQFLVLMGILAGVALIDWPATVGIWAIGRRVEIRLRERLSEKITWVHHSFLQTRPTSDLLSRTHLIHHIRRLPLLVGRLLRVFGALAATAGGIVWLAPQATLPAILAAIISVIVPWSLAGPLREQDFRRRVQDGALSHFTLDALLGIVPLTTHNGTLALKFEHEEVLGAWRRSSLAFSRAATLAEALQLVVAYAFSAWLVIGFLPPHPARALLFIYLALSMPAWGREFTMILREYPQDLNILRRLLEPLAAPNDPAWAPTFGTTDTKMSESPFSPISLECTSNEGLDGIAVGSRRPSSGADIMFASVGVTVGGKSVLREINVHITAGEHLAIVGPSGAGKSTLIATLLGFLPPTEGELRVDNSLLTGRVLEHLRKSTAWVGPTVTLWNRSLRDNILYGADDDPRERELRVQALLAQARLAGLPQDLPFGLDTILGEGGTLVSGGEGQRIRFARALGRASARLVLLDEPFAGLDWATRQDLLTEARRQWANATLLYITHDLRETQHFSRVLVMEGGTIVQDGGPRQLRESSSSRYAALWHAESQAVQALSRAPWRRLTLLPKRFAMADDESSPLGPVNNVVPEHDAPPDSGQDPQPGQTKDARIRIWRALGHLYLACRRMGSFSDRTASKARSSFGAFWERVVNSDSVLGLATMVAHGGFYIMYLLMWAVAGAAALHGSFPANGRALWLALLAGLIMVQAAATRLAGSMSIRIGLRLKRRLLDQVTHLSPDNVHRSGIGTYLGILFESETLQTLTFSGGYGGLLSVLELAATIWILAISGFPHVIAALACWCALVAFLGLRYCARFWDWTQERLALTTDLAERLVGHHTRLVQSASLAEEDADHRRRLARYERISHRLDRLAAVLSSLLPQGWLVLGGAEVLLTARSSSTTSSAVALGGVLLGWQAISRLTGSTAQIAQAWSSWRQLQPMLASSRTAPFPAERSNAVGAGDILRTSESEQNGILEARSLEYRHPGRRKPVLENVGIVLSPGDRVVISGPSGSGKSTQLALLARLREATNGTLILAGLEASAVAPTEWRRKVVLVPQTHENHLFGASVAFNLFLGKAWPPQKSDLDKVFPLLTDLGLQELLLRMPAGLGQILGETGWQLSQGERSRLWLVRALLQQPDVLLLDEGLDVMDPEVRLRVISFLERFPGAVVVAAHD</sequence>
<dbReference type="PROSITE" id="PS00211">
    <property type="entry name" value="ABC_TRANSPORTER_1"/>
    <property type="match status" value="1"/>
</dbReference>